<evidence type="ECO:0000313" key="3">
    <source>
        <dbReference type="Proteomes" id="UP000636960"/>
    </source>
</evidence>
<evidence type="ECO:0000256" key="1">
    <source>
        <dbReference type="SAM" id="Phobius"/>
    </source>
</evidence>
<dbReference type="AlphaFoldDB" id="A0A919KCQ4"/>
<feature type="transmembrane region" description="Helical" evidence="1">
    <location>
        <begin position="14"/>
        <end position="35"/>
    </location>
</feature>
<dbReference type="EMBL" id="BOMV01000101">
    <property type="protein sequence ID" value="GIF01292.1"/>
    <property type="molecule type" value="Genomic_DNA"/>
</dbReference>
<sequence>MTPTRTRGSPDPSAARYLTAGGAVLVLAGVTFPVLPWPAAAGAFYTGHGKIDVG</sequence>
<proteinExistence type="predicted"/>
<comment type="caution">
    <text evidence="2">The sequence shown here is derived from an EMBL/GenBank/DDBJ whole genome shotgun (WGS) entry which is preliminary data.</text>
</comment>
<organism evidence="2 3">
    <name type="scientific">Paractinoplanes rishiriensis</name>
    <dbReference type="NCBI Taxonomy" id="1050105"/>
    <lineage>
        <taxon>Bacteria</taxon>
        <taxon>Bacillati</taxon>
        <taxon>Actinomycetota</taxon>
        <taxon>Actinomycetes</taxon>
        <taxon>Micromonosporales</taxon>
        <taxon>Micromonosporaceae</taxon>
        <taxon>Paractinoplanes</taxon>
    </lineage>
</organism>
<evidence type="ECO:0000313" key="2">
    <source>
        <dbReference type="EMBL" id="GIF01292.1"/>
    </source>
</evidence>
<keyword evidence="1" id="KW-0812">Transmembrane</keyword>
<gene>
    <name evidence="2" type="ORF">Ari01nite_87560</name>
</gene>
<reference evidence="2" key="1">
    <citation type="submission" date="2021-01" db="EMBL/GenBank/DDBJ databases">
        <title>Whole genome shotgun sequence of Actinoplanes rishiriensis NBRC 108556.</title>
        <authorList>
            <person name="Komaki H."/>
            <person name="Tamura T."/>
        </authorList>
    </citation>
    <scope>NUCLEOTIDE SEQUENCE</scope>
    <source>
        <strain evidence="2">NBRC 108556</strain>
    </source>
</reference>
<keyword evidence="1" id="KW-0472">Membrane</keyword>
<protein>
    <submittedName>
        <fullName evidence="2">Uncharacterized protein</fullName>
    </submittedName>
</protein>
<keyword evidence="1" id="KW-1133">Transmembrane helix</keyword>
<dbReference type="Proteomes" id="UP000636960">
    <property type="component" value="Unassembled WGS sequence"/>
</dbReference>
<keyword evidence="3" id="KW-1185">Reference proteome</keyword>
<accession>A0A919KCQ4</accession>
<dbReference type="RefSeq" id="WP_203789931.1">
    <property type="nucleotide sequence ID" value="NZ_BOMV01000101.1"/>
</dbReference>
<name>A0A919KCQ4_9ACTN</name>